<evidence type="ECO:0000313" key="2">
    <source>
        <dbReference type="Proteomes" id="UP001367508"/>
    </source>
</evidence>
<evidence type="ECO:0000313" key="1">
    <source>
        <dbReference type="EMBL" id="KAK7322338.1"/>
    </source>
</evidence>
<accession>A0AAN9Q8Z1</accession>
<keyword evidence="2" id="KW-1185">Reference proteome</keyword>
<comment type="caution">
    <text evidence="1">The sequence shown here is derived from an EMBL/GenBank/DDBJ whole genome shotgun (WGS) entry which is preliminary data.</text>
</comment>
<proteinExistence type="predicted"/>
<protein>
    <submittedName>
        <fullName evidence="1">Uncharacterized protein</fullName>
    </submittedName>
</protein>
<gene>
    <name evidence="1" type="ORF">VNO77_25717</name>
</gene>
<name>A0AAN9Q8Z1_CANGL</name>
<organism evidence="1 2">
    <name type="scientific">Canavalia gladiata</name>
    <name type="common">Sword bean</name>
    <name type="synonym">Dolichos gladiatus</name>
    <dbReference type="NCBI Taxonomy" id="3824"/>
    <lineage>
        <taxon>Eukaryota</taxon>
        <taxon>Viridiplantae</taxon>
        <taxon>Streptophyta</taxon>
        <taxon>Embryophyta</taxon>
        <taxon>Tracheophyta</taxon>
        <taxon>Spermatophyta</taxon>
        <taxon>Magnoliopsida</taxon>
        <taxon>eudicotyledons</taxon>
        <taxon>Gunneridae</taxon>
        <taxon>Pentapetalae</taxon>
        <taxon>rosids</taxon>
        <taxon>fabids</taxon>
        <taxon>Fabales</taxon>
        <taxon>Fabaceae</taxon>
        <taxon>Papilionoideae</taxon>
        <taxon>50 kb inversion clade</taxon>
        <taxon>NPAAA clade</taxon>
        <taxon>indigoferoid/millettioid clade</taxon>
        <taxon>Phaseoleae</taxon>
        <taxon>Canavalia</taxon>
    </lineage>
</organism>
<sequence length="148" mass="16655">MPLSIAHDLPGGYPFWGCIGFSMQAKSLAYQECKCRCNQSCYLCIAHRGSFCTIRSNMLSSCAFKAVPLVKYLAQYAFGTLLSFGLEEPLASAMRLYERLLKLSIFRLQDLLRNLCLDPQASDETSLWRIYDLVPFHSSEDGSSETCL</sequence>
<dbReference type="EMBL" id="JAYMYQ010000006">
    <property type="protein sequence ID" value="KAK7322338.1"/>
    <property type="molecule type" value="Genomic_DNA"/>
</dbReference>
<reference evidence="1 2" key="1">
    <citation type="submission" date="2024-01" db="EMBL/GenBank/DDBJ databases">
        <title>The genomes of 5 underutilized Papilionoideae crops provide insights into root nodulation and disease resistanc.</title>
        <authorList>
            <person name="Jiang F."/>
        </authorList>
    </citation>
    <scope>NUCLEOTIDE SEQUENCE [LARGE SCALE GENOMIC DNA]</scope>
    <source>
        <strain evidence="1">LVBAO_FW01</strain>
        <tissue evidence="1">Leaves</tissue>
    </source>
</reference>
<dbReference type="AlphaFoldDB" id="A0AAN9Q8Z1"/>
<dbReference type="Proteomes" id="UP001367508">
    <property type="component" value="Unassembled WGS sequence"/>
</dbReference>